<dbReference type="RefSeq" id="WP_146507817.1">
    <property type="nucleotide sequence ID" value="NZ_SIHI01000001.1"/>
</dbReference>
<reference evidence="2 3" key="1">
    <citation type="submission" date="2019-02" db="EMBL/GenBank/DDBJ databases">
        <title>Deep-cultivation of Planctomycetes and their phenomic and genomic characterization uncovers novel biology.</title>
        <authorList>
            <person name="Wiegand S."/>
            <person name="Jogler M."/>
            <person name="Boedeker C."/>
            <person name="Pinto D."/>
            <person name="Vollmers J."/>
            <person name="Rivas-Marin E."/>
            <person name="Kohn T."/>
            <person name="Peeters S.H."/>
            <person name="Heuer A."/>
            <person name="Rast P."/>
            <person name="Oberbeckmann S."/>
            <person name="Bunk B."/>
            <person name="Jeske O."/>
            <person name="Meyerdierks A."/>
            <person name="Storesund J.E."/>
            <person name="Kallscheuer N."/>
            <person name="Luecker S."/>
            <person name="Lage O.M."/>
            <person name="Pohl T."/>
            <person name="Merkel B.J."/>
            <person name="Hornburger P."/>
            <person name="Mueller R.-W."/>
            <person name="Bruemmer F."/>
            <person name="Labrenz M."/>
            <person name="Spormann A.M."/>
            <person name="Op Den Camp H."/>
            <person name="Overmann J."/>
            <person name="Amann R."/>
            <person name="Jetten M.S.M."/>
            <person name="Mascher T."/>
            <person name="Medema M.H."/>
            <person name="Devos D.P."/>
            <person name="Kaster A.-K."/>
            <person name="Ovreas L."/>
            <person name="Rohde M."/>
            <person name="Galperin M.Y."/>
            <person name="Jogler C."/>
        </authorList>
    </citation>
    <scope>NUCLEOTIDE SEQUENCE [LARGE SCALE GENOMIC DNA]</scope>
    <source>
        <strain evidence="2 3">KOR42</strain>
    </source>
</reference>
<dbReference type="PANTHER" id="PTHR33993">
    <property type="entry name" value="GLYOXALASE-RELATED"/>
    <property type="match status" value="1"/>
</dbReference>
<organism evidence="2 3">
    <name type="scientific">Thalassoglobus neptunius</name>
    <dbReference type="NCBI Taxonomy" id="1938619"/>
    <lineage>
        <taxon>Bacteria</taxon>
        <taxon>Pseudomonadati</taxon>
        <taxon>Planctomycetota</taxon>
        <taxon>Planctomycetia</taxon>
        <taxon>Planctomycetales</taxon>
        <taxon>Planctomycetaceae</taxon>
        <taxon>Thalassoglobus</taxon>
    </lineage>
</organism>
<gene>
    <name evidence="2" type="ORF">KOR42_11990</name>
</gene>
<feature type="domain" description="Glyoxalase/Bleomycin resistance-like N-terminal" evidence="1">
    <location>
        <begin position="10"/>
        <end position="32"/>
    </location>
</feature>
<keyword evidence="3" id="KW-1185">Reference proteome</keyword>
<dbReference type="AlphaFoldDB" id="A0A5C5X733"/>
<evidence type="ECO:0000313" key="2">
    <source>
        <dbReference type="EMBL" id="TWT57832.1"/>
    </source>
</evidence>
<dbReference type="InterPro" id="IPR053863">
    <property type="entry name" value="Glyoxy/Ble-like_N"/>
</dbReference>
<dbReference type="Pfam" id="PF22677">
    <property type="entry name" value="Ble-like_N"/>
    <property type="match status" value="1"/>
</dbReference>
<dbReference type="OrthoDB" id="9804235at2"/>
<dbReference type="PANTHER" id="PTHR33993:SF2">
    <property type="entry name" value="VOC DOMAIN-CONTAINING PROTEIN"/>
    <property type="match status" value="1"/>
</dbReference>
<evidence type="ECO:0000259" key="1">
    <source>
        <dbReference type="Pfam" id="PF22677"/>
    </source>
</evidence>
<dbReference type="InterPro" id="IPR052164">
    <property type="entry name" value="Anthracycline_SecMetBiosynth"/>
</dbReference>
<dbReference type="Proteomes" id="UP000317243">
    <property type="component" value="Unassembled WGS sequence"/>
</dbReference>
<accession>A0A5C5X733</accession>
<dbReference type="SUPFAM" id="SSF54593">
    <property type="entry name" value="Glyoxalase/Bleomycin resistance protein/Dihydroxybiphenyl dioxygenase"/>
    <property type="match status" value="1"/>
</dbReference>
<dbReference type="CDD" id="cd07247">
    <property type="entry name" value="SgaA_N_like"/>
    <property type="match status" value="1"/>
</dbReference>
<protein>
    <submittedName>
        <fullName evidence="2">Glyoxalase-like domain protein</fullName>
    </submittedName>
</protein>
<evidence type="ECO:0000313" key="3">
    <source>
        <dbReference type="Proteomes" id="UP000317243"/>
    </source>
</evidence>
<proteinExistence type="predicted"/>
<dbReference type="InterPro" id="IPR029068">
    <property type="entry name" value="Glyas_Bleomycin-R_OHBP_Dase"/>
</dbReference>
<dbReference type="EMBL" id="SIHI01000001">
    <property type="protein sequence ID" value="TWT57832.1"/>
    <property type="molecule type" value="Genomic_DNA"/>
</dbReference>
<sequence>MGNMNREKNRAVWFDLPVEDLDRAAEFYRHVLAVGVDIEEFNGTRFGVIEHEDGNGGCLVIRSEEITATKGVLIYLNVHGRINDAIECVNNYGGEVIEEVHSIGPHGLRAIILDTEGNRIALHSDHVDDA</sequence>
<dbReference type="Gene3D" id="3.10.180.10">
    <property type="entry name" value="2,3-Dihydroxybiphenyl 1,2-Dioxygenase, domain 1"/>
    <property type="match status" value="1"/>
</dbReference>
<comment type="caution">
    <text evidence="2">The sequence shown here is derived from an EMBL/GenBank/DDBJ whole genome shotgun (WGS) entry which is preliminary data.</text>
</comment>
<name>A0A5C5X733_9PLAN</name>